<dbReference type="EMBL" id="CAAALY010003275">
    <property type="protein sequence ID" value="VEL08154.1"/>
    <property type="molecule type" value="Genomic_DNA"/>
</dbReference>
<protein>
    <submittedName>
        <fullName evidence="2">Uncharacterized protein</fullName>
    </submittedName>
</protein>
<evidence type="ECO:0000313" key="2">
    <source>
        <dbReference type="EMBL" id="VEL08154.1"/>
    </source>
</evidence>
<dbReference type="Proteomes" id="UP000784294">
    <property type="component" value="Unassembled WGS sequence"/>
</dbReference>
<feature type="transmembrane region" description="Helical" evidence="1">
    <location>
        <begin position="20"/>
        <end position="42"/>
    </location>
</feature>
<evidence type="ECO:0000256" key="1">
    <source>
        <dbReference type="SAM" id="Phobius"/>
    </source>
</evidence>
<evidence type="ECO:0000313" key="3">
    <source>
        <dbReference type="Proteomes" id="UP000784294"/>
    </source>
</evidence>
<comment type="caution">
    <text evidence="2">The sequence shown here is derived from an EMBL/GenBank/DDBJ whole genome shotgun (WGS) entry which is preliminary data.</text>
</comment>
<accession>A0A448WC64</accession>
<reference evidence="2" key="1">
    <citation type="submission" date="2018-11" db="EMBL/GenBank/DDBJ databases">
        <authorList>
            <consortium name="Pathogen Informatics"/>
        </authorList>
    </citation>
    <scope>NUCLEOTIDE SEQUENCE</scope>
</reference>
<dbReference type="AlphaFoldDB" id="A0A448WC64"/>
<keyword evidence="1" id="KW-1133">Transmembrane helix</keyword>
<proteinExistence type="predicted"/>
<gene>
    <name evidence="2" type="ORF">PXEA_LOCUS1594</name>
</gene>
<keyword evidence="1" id="KW-0812">Transmembrane</keyword>
<name>A0A448WC64_9PLAT</name>
<sequence>MSVLAVHLHYVSSSLCFPRLSFRFLFPLPSSLLYLLPIRFVCARLLLRFTLQVHVPIANYHDSIYPRLVFAFMHLDASSLDHASSLFLSLSRIPMHVHVPAVHIHTLFHPQQRNRHRKPFQPSHLNYGSLKSGPCRFIVRPSSSGCM</sequence>
<keyword evidence="1" id="KW-0472">Membrane</keyword>
<keyword evidence="3" id="KW-1185">Reference proteome</keyword>
<organism evidence="2 3">
    <name type="scientific">Protopolystoma xenopodis</name>
    <dbReference type="NCBI Taxonomy" id="117903"/>
    <lineage>
        <taxon>Eukaryota</taxon>
        <taxon>Metazoa</taxon>
        <taxon>Spiralia</taxon>
        <taxon>Lophotrochozoa</taxon>
        <taxon>Platyhelminthes</taxon>
        <taxon>Monogenea</taxon>
        <taxon>Polyopisthocotylea</taxon>
        <taxon>Polystomatidea</taxon>
        <taxon>Polystomatidae</taxon>
        <taxon>Protopolystoma</taxon>
    </lineage>
</organism>